<dbReference type="SUPFAM" id="SSF52540">
    <property type="entry name" value="P-loop containing nucleoside triphosphate hydrolases"/>
    <property type="match status" value="1"/>
</dbReference>
<feature type="transmembrane region" description="Helical" evidence="9">
    <location>
        <begin position="20"/>
        <end position="45"/>
    </location>
</feature>
<feature type="transmembrane region" description="Helical" evidence="9">
    <location>
        <begin position="272"/>
        <end position="291"/>
    </location>
</feature>
<evidence type="ECO:0000256" key="1">
    <source>
        <dbReference type="ARBA" id="ARBA00004370"/>
    </source>
</evidence>
<keyword evidence="6 9" id="KW-1133">Transmembrane helix</keyword>
<evidence type="ECO:0000259" key="10">
    <source>
        <dbReference type="PROSITE" id="PS50262"/>
    </source>
</evidence>
<dbReference type="Pfam" id="PF00001">
    <property type="entry name" value="7tm_1"/>
    <property type="match status" value="1"/>
</dbReference>
<dbReference type="InterPro" id="IPR027417">
    <property type="entry name" value="P-loop_NTPase"/>
</dbReference>
<feature type="transmembrane region" description="Helical" evidence="9">
    <location>
        <begin position="180"/>
        <end position="202"/>
    </location>
</feature>
<dbReference type="Gene3D" id="3.40.50.300">
    <property type="entry name" value="P-loop containing nucleotide triphosphate hydrolases"/>
    <property type="match status" value="1"/>
</dbReference>
<dbReference type="Pfam" id="PF05049">
    <property type="entry name" value="IIGP"/>
    <property type="match status" value="1"/>
</dbReference>
<dbReference type="CDD" id="cd00637">
    <property type="entry name" value="7tm_classA_rhodopsin-like"/>
    <property type="match status" value="1"/>
</dbReference>
<feature type="transmembrane region" description="Helical" evidence="9">
    <location>
        <begin position="230"/>
        <end position="252"/>
    </location>
</feature>
<gene>
    <name evidence="12" type="ORF">TIS948_LOCUS27401</name>
</gene>
<dbReference type="GO" id="GO:0016020">
    <property type="term" value="C:membrane"/>
    <property type="evidence" value="ECO:0007669"/>
    <property type="project" value="UniProtKB-SubCell"/>
</dbReference>
<evidence type="ECO:0000256" key="9">
    <source>
        <dbReference type="SAM" id="Phobius"/>
    </source>
</evidence>
<keyword evidence="7" id="KW-0342">GTP-binding</keyword>
<dbReference type="PROSITE" id="PS50262">
    <property type="entry name" value="G_PROTEIN_RECEP_F1_2"/>
    <property type="match status" value="1"/>
</dbReference>
<dbReference type="EMBL" id="CAJNXB010004889">
    <property type="protein sequence ID" value="CAF3397562.1"/>
    <property type="molecule type" value="Genomic_DNA"/>
</dbReference>
<keyword evidence="8 9" id="KW-0472">Membrane</keyword>
<name>A0A818A094_9BILA</name>
<dbReference type="AlphaFoldDB" id="A0A818A094"/>
<dbReference type="GO" id="GO:0005525">
    <property type="term" value="F:GTP binding"/>
    <property type="evidence" value="ECO:0007669"/>
    <property type="project" value="UniProtKB-KW"/>
</dbReference>
<comment type="caution">
    <text evidence="12">The sequence shown here is derived from an EMBL/GenBank/DDBJ whole genome shotgun (WGS) entry which is preliminary data.</text>
</comment>
<dbReference type="GO" id="GO:0004930">
    <property type="term" value="F:G protein-coupled receptor activity"/>
    <property type="evidence" value="ECO:0007669"/>
    <property type="project" value="InterPro"/>
</dbReference>
<feature type="transmembrane region" description="Helical" evidence="9">
    <location>
        <begin position="57"/>
        <end position="79"/>
    </location>
</feature>
<keyword evidence="4" id="KW-0547">Nucleotide-binding</keyword>
<protein>
    <recommendedName>
        <fullName evidence="14">G-protein coupled receptors family 1 profile domain-containing protein</fullName>
    </recommendedName>
</protein>
<evidence type="ECO:0000256" key="3">
    <source>
        <dbReference type="ARBA" id="ARBA00022692"/>
    </source>
</evidence>
<evidence type="ECO:0000313" key="13">
    <source>
        <dbReference type="Proteomes" id="UP000663825"/>
    </source>
</evidence>
<dbReference type="InterPro" id="IPR051515">
    <property type="entry name" value="IRG"/>
</dbReference>
<dbReference type="PROSITE" id="PS51716">
    <property type="entry name" value="G_IRG"/>
    <property type="match status" value="1"/>
</dbReference>
<accession>A0A818A094</accession>
<evidence type="ECO:0000256" key="7">
    <source>
        <dbReference type="ARBA" id="ARBA00023134"/>
    </source>
</evidence>
<evidence type="ECO:0000256" key="8">
    <source>
        <dbReference type="ARBA" id="ARBA00023136"/>
    </source>
</evidence>
<dbReference type="PANTHER" id="PTHR32341:SF17">
    <property type="entry name" value="IRG-TYPE G DOMAIN-CONTAINING PROTEIN"/>
    <property type="match status" value="1"/>
</dbReference>
<dbReference type="SUPFAM" id="SSF81321">
    <property type="entry name" value="Family A G protein-coupled receptor-like"/>
    <property type="match status" value="1"/>
</dbReference>
<evidence type="ECO:0000256" key="5">
    <source>
        <dbReference type="ARBA" id="ARBA00022801"/>
    </source>
</evidence>
<sequence length="720" mass="81784">MSSNVILTSNIAQLQLISQYVSTTVGFVILFFGVVGNLLNILTLIKLGNHKHNTSSLYILVKSFFDLIVLFVGLFAVILNHGLSINSMSTNVVWCKARIPLIYINGFSSFTCLCLHSIDTFLATSNSAYWRRKSNVRTARILIIGFLFLWIGHELPYFFIQDTFNLRCVSTNGAYTQYSTYFIAFGLFAIIPVSIVSIFGYLSYRHVHSQLLEDTHRPLSRLTKQMTSMALFQIINIVGFSIPNGIIQAYFLASANLNKDPHRQAQEQFVQLFFNVLLCGLYALNSLIIVAQDDTGEQSNLEAQRQFLIKQQNIKSVFNEKGLDGVIHYIIELSEEWKKQKVSIALVGQSGSGKSTLINRFRSLLPDDEGAADVAGGIRECTTGIDEYPMKGTNVIYYDLPGVGTRRFPFHDEPSQLAYTKTFELAIYDYFIIVVRGRFTEDDWNLARYISERLKRSYSFVLTHVDVMRQDFKYRQYEKTYDFSYVKDKIREDIRYVLRDANPDKIFLISNQITERKESGDYVYNNDPEYEFDRLVQQIHRGMATNKKSEAFIMSTKSISEHAIRAKADVLRSYVKYWSLFSGATGSIPLPMVSAGIDIAITMNNARIYYDAFGLKGSDTFKKLILDEGTLEEKIDHMLKVISVRVGARVAAGIAGTMLIEETLKFVPFVGSVTGVGLSYITTSYLLHSLISYFEHDALLMIKARVIADDSDSKFRHDDL</sequence>
<dbReference type="InterPro" id="IPR017452">
    <property type="entry name" value="GPCR_Rhodpsn_7TM"/>
</dbReference>
<dbReference type="Proteomes" id="UP000663825">
    <property type="component" value="Unassembled WGS sequence"/>
</dbReference>
<evidence type="ECO:0000259" key="11">
    <source>
        <dbReference type="PROSITE" id="PS51716"/>
    </source>
</evidence>
<evidence type="ECO:0000256" key="6">
    <source>
        <dbReference type="ARBA" id="ARBA00022989"/>
    </source>
</evidence>
<evidence type="ECO:0000313" key="12">
    <source>
        <dbReference type="EMBL" id="CAF3397562.1"/>
    </source>
</evidence>
<evidence type="ECO:0000256" key="4">
    <source>
        <dbReference type="ARBA" id="ARBA00022741"/>
    </source>
</evidence>
<keyword evidence="3 9" id="KW-0812">Transmembrane</keyword>
<evidence type="ECO:0008006" key="14">
    <source>
        <dbReference type="Google" id="ProtNLM"/>
    </source>
</evidence>
<dbReference type="InterPro" id="IPR030385">
    <property type="entry name" value="G_IRG_dom"/>
</dbReference>
<feature type="domain" description="IRG-type G" evidence="11">
    <location>
        <begin position="340"/>
        <end position="529"/>
    </location>
</feature>
<dbReference type="InterPro" id="IPR000276">
    <property type="entry name" value="GPCR_Rhodpsn"/>
</dbReference>
<feature type="domain" description="G-protein coupled receptors family 1 profile" evidence="10">
    <location>
        <begin position="36"/>
        <end position="289"/>
    </location>
</feature>
<dbReference type="PANTHER" id="PTHR32341">
    <property type="entry name" value="INTERFERON-INDUCIBLE GTPASE"/>
    <property type="match status" value="1"/>
</dbReference>
<comment type="subcellular location">
    <subcellularLocation>
        <location evidence="1">Membrane</location>
    </subcellularLocation>
</comment>
<dbReference type="InterPro" id="IPR007743">
    <property type="entry name" value="Immunity-related_GTPase-like"/>
</dbReference>
<dbReference type="GO" id="GO:0003924">
    <property type="term" value="F:GTPase activity"/>
    <property type="evidence" value="ECO:0007669"/>
    <property type="project" value="TreeGrafter"/>
</dbReference>
<proteinExistence type="inferred from homology"/>
<comment type="similarity">
    <text evidence="2">Belongs to the TRAFAC class dynamin-like GTPase superfamily. IRG family.</text>
</comment>
<dbReference type="OrthoDB" id="10034622at2759"/>
<feature type="transmembrane region" description="Helical" evidence="9">
    <location>
        <begin position="99"/>
        <end position="118"/>
    </location>
</feature>
<feature type="transmembrane region" description="Helical" evidence="9">
    <location>
        <begin position="139"/>
        <end position="160"/>
    </location>
</feature>
<organism evidence="12 13">
    <name type="scientific">Rotaria socialis</name>
    <dbReference type="NCBI Taxonomy" id="392032"/>
    <lineage>
        <taxon>Eukaryota</taxon>
        <taxon>Metazoa</taxon>
        <taxon>Spiralia</taxon>
        <taxon>Gnathifera</taxon>
        <taxon>Rotifera</taxon>
        <taxon>Eurotatoria</taxon>
        <taxon>Bdelloidea</taxon>
        <taxon>Philodinida</taxon>
        <taxon>Philodinidae</taxon>
        <taxon>Rotaria</taxon>
    </lineage>
</organism>
<evidence type="ECO:0000256" key="2">
    <source>
        <dbReference type="ARBA" id="ARBA00005429"/>
    </source>
</evidence>
<dbReference type="Gene3D" id="1.20.1070.10">
    <property type="entry name" value="Rhodopsin 7-helix transmembrane proteins"/>
    <property type="match status" value="1"/>
</dbReference>
<keyword evidence="5" id="KW-0378">Hydrolase</keyword>
<reference evidence="12" key="1">
    <citation type="submission" date="2021-02" db="EMBL/GenBank/DDBJ databases">
        <authorList>
            <person name="Nowell W R."/>
        </authorList>
    </citation>
    <scope>NUCLEOTIDE SEQUENCE</scope>
</reference>